<keyword evidence="3" id="KW-1185">Reference proteome</keyword>
<feature type="region of interest" description="Disordered" evidence="1">
    <location>
        <begin position="73"/>
        <end position="92"/>
    </location>
</feature>
<evidence type="ECO:0000256" key="1">
    <source>
        <dbReference type="SAM" id="MobiDB-lite"/>
    </source>
</evidence>
<protein>
    <recommendedName>
        <fullName evidence="4">Transcription factor domain-containing protein</fullName>
    </recommendedName>
</protein>
<accession>A0AAE8MXP3</accession>
<proteinExistence type="predicted"/>
<dbReference type="CDD" id="cd12148">
    <property type="entry name" value="fungal_TF_MHR"/>
    <property type="match status" value="1"/>
</dbReference>
<organism evidence="2 3">
    <name type="scientific">Cephalotrichum gorgonifer</name>
    <dbReference type="NCBI Taxonomy" id="2041049"/>
    <lineage>
        <taxon>Eukaryota</taxon>
        <taxon>Fungi</taxon>
        <taxon>Dikarya</taxon>
        <taxon>Ascomycota</taxon>
        <taxon>Pezizomycotina</taxon>
        <taxon>Sordariomycetes</taxon>
        <taxon>Hypocreomycetidae</taxon>
        <taxon>Microascales</taxon>
        <taxon>Microascaceae</taxon>
        <taxon>Cephalotrichum</taxon>
    </lineage>
</organism>
<evidence type="ECO:0000313" key="2">
    <source>
        <dbReference type="EMBL" id="SPO01553.1"/>
    </source>
</evidence>
<evidence type="ECO:0000313" key="3">
    <source>
        <dbReference type="Proteomes" id="UP001187682"/>
    </source>
</evidence>
<gene>
    <name evidence="2" type="ORF">DNG_04226</name>
</gene>
<sequence length="349" mass="38356">MTHHQPGAANVHGPATAVLRARSNAITKRPASGAPHVRYTAPERASPASVDYLLGLTDPEADSMVEVFNKDPVSTDEELSDAGGTSASDASPIPDGVHMDYSFFSSGLTHVQPGEFSDTLADAFIDYGIQFDPSCSGPNSFPSDDGIAGLLSSILSELDSLHQFLGANKQTGSGEYHFDMASAQGVLTPENLRRNISTYFQTTNFYHALIHRATFSIEHAQPALVLSMFLCGSMYRRKKDQDCRDLFDIAEEYAFSQLNRAMMASITSNPEVVKDLDSSLQAATLMHGLQWVMNSVSSRRRNLALRLPQLVSAVRELGYTRLKHSTFDSGAALRWEYFITLESRIRWAH</sequence>
<comment type="caution">
    <text evidence="2">The sequence shown here is derived from an EMBL/GenBank/DDBJ whole genome shotgun (WGS) entry which is preliminary data.</text>
</comment>
<dbReference type="AlphaFoldDB" id="A0AAE8MXP3"/>
<dbReference type="Proteomes" id="UP001187682">
    <property type="component" value="Unassembled WGS sequence"/>
</dbReference>
<reference evidence="2" key="1">
    <citation type="submission" date="2018-03" db="EMBL/GenBank/DDBJ databases">
        <authorList>
            <person name="Guldener U."/>
        </authorList>
    </citation>
    <scope>NUCLEOTIDE SEQUENCE</scope>
</reference>
<feature type="compositionally biased region" description="Low complexity" evidence="1">
    <location>
        <begin position="81"/>
        <end position="91"/>
    </location>
</feature>
<evidence type="ECO:0008006" key="4">
    <source>
        <dbReference type="Google" id="ProtNLM"/>
    </source>
</evidence>
<name>A0AAE8MXP3_9PEZI</name>
<dbReference type="EMBL" id="ONZQ02000005">
    <property type="protein sequence ID" value="SPO01553.1"/>
    <property type="molecule type" value="Genomic_DNA"/>
</dbReference>